<dbReference type="PANTHER" id="PTHR33164">
    <property type="entry name" value="TRANSCRIPTIONAL REGULATOR, MARR FAMILY"/>
    <property type="match status" value="1"/>
</dbReference>
<gene>
    <name evidence="3" type="ORF">ACFFTR_10330</name>
</gene>
<dbReference type="InterPro" id="IPR000835">
    <property type="entry name" value="HTH_MarR-typ"/>
</dbReference>
<evidence type="ECO:0000259" key="2">
    <source>
        <dbReference type="PROSITE" id="PS50995"/>
    </source>
</evidence>
<feature type="domain" description="HTH marR-type" evidence="2">
    <location>
        <begin position="7"/>
        <end position="142"/>
    </location>
</feature>
<dbReference type="Proteomes" id="UP001589608">
    <property type="component" value="Unassembled WGS sequence"/>
</dbReference>
<organism evidence="3 4">
    <name type="scientific">Dactylosporangium vinaceum</name>
    <dbReference type="NCBI Taxonomy" id="53362"/>
    <lineage>
        <taxon>Bacteria</taxon>
        <taxon>Bacillati</taxon>
        <taxon>Actinomycetota</taxon>
        <taxon>Actinomycetes</taxon>
        <taxon>Micromonosporales</taxon>
        <taxon>Micromonosporaceae</taxon>
        <taxon>Dactylosporangium</taxon>
    </lineage>
</organism>
<dbReference type="EMBL" id="JBHMCA010000021">
    <property type="protein sequence ID" value="MFB9443481.1"/>
    <property type="molecule type" value="Genomic_DNA"/>
</dbReference>
<dbReference type="RefSeq" id="WP_223095539.1">
    <property type="nucleotide sequence ID" value="NZ_CP061913.1"/>
</dbReference>
<protein>
    <submittedName>
        <fullName evidence="3">MarR family winged helix-turn-helix transcriptional regulator</fullName>
    </submittedName>
</protein>
<proteinExistence type="predicted"/>
<dbReference type="InterPro" id="IPR036390">
    <property type="entry name" value="WH_DNA-bd_sf"/>
</dbReference>
<accession>A0ABV5M3T2</accession>
<evidence type="ECO:0000313" key="3">
    <source>
        <dbReference type="EMBL" id="MFB9443481.1"/>
    </source>
</evidence>
<dbReference type="Gene3D" id="1.10.10.10">
    <property type="entry name" value="Winged helix-like DNA-binding domain superfamily/Winged helix DNA-binding domain"/>
    <property type="match status" value="1"/>
</dbReference>
<reference evidence="3 4" key="1">
    <citation type="submission" date="2024-09" db="EMBL/GenBank/DDBJ databases">
        <authorList>
            <person name="Sun Q."/>
            <person name="Mori K."/>
        </authorList>
    </citation>
    <scope>NUCLEOTIDE SEQUENCE [LARGE SCALE GENOMIC DNA]</scope>
    <source>
        <strain evidence="3 4">JCM 3307</strain>
    </source>
</reference>
<dbReference type="SMART" id="SM00347">
    <property type="entry name" value="HTH_MARR"/>
    <property type="match status" value="1"/>
</dbReference>
<keyword evidence="4" id="KW-1185">Reference proteome</keyword>
<evidence type="ECO:0000313" key="4">
    <source>
        <dbReference type="Proteomes" id="UP001589608"/>
    </source>
</evidence>
<dbReference type="InterPro" id="IPR039422">
    <property type="entry name" value="MarR/SlyA-like"/>
</dbReference>
<feature type="compositionally biased region" description="Basic and acidic residues" evidence="1">
    <location>
        <begin position="157"/>
        <end position="170"/>
    </location>
</feature>
<dbReference type="PANTHER" id="PTHR33164:SF43">
    <property type="entry name" value="HTH-TYPE TRANSCRIPTIONAL REPRESSOR YETL"/>
    <property type="match status" value="1"/>
</dbReference>
<dbReference type="SUPFAM" id="SSF46785">
    <property type="entry name" value="Winged helix' DNA-binding domain"/>
    <property type="match status" value="1"/>
</dbReference>
<feature type="region of interest" description="Disordered" evidence="1">
    <location>
        <begin position="143"/>
        <end position="170"/>
    </location>
</feature>
<dbReference type="PROSITE" id="PS50995">
    <property type="entry name" value="HTH_MARR_2"/>
    <property type="match status" value="1"/>
</dbReference>
<evidence type="ECO:0000256" key="1">
    <source>
        <dbReference type="SAM" id="MobiDB-lite"/>
    </source>
</evidence>
<sequence length="170" mass="18563">MSVDESATPLLGLLLRLAAQQWATDMDAALQAHGVSGLTPAHAKVIPFVPPEGIQIGELAQLAKVRKQSMASSVDLLTTSGHVTRRPDPNDGRASLIFLTDKGRALRPASRAAGEQVEEAWADIVGRDHMEHLRQTLTRLLHPDTDFEGESAPAHRQSREPADQHHRDRP</sequence>
<comment type="caution">
    <text evidence="3">The sequence shown here is derived from an EMBL/GenBank/DDBJ whole genome shotgun (WGS) entry which is preliminary data.</text>
</comment>
<dbReference type="Pfam" id="PF12802">
    <property type="entry name" value="MarR_2"/>
    <property type="match status" value="1"/>
</dbReference>
<dbReference type="InterPro" id="IPR036388">
    <property type="entry name" value="WH-like_DNA-bd_sf"/>
</dbReference>
<name>A0ABV5M3T2_9ACTN</name>